<dbReference type="Gene3D" id="3.40.50.300">
    <property type="entry name" value="P-loop containing nucleotide triphosphate hydrolases"/>
    <property type="match status" value="1"/>
</dbReference>
<gene>
    <name evidence="10" type="primary">cmk</name>
    <name evidence="13" type="ORF">GTQ55_10750</name>
    <name evidence="12" type="ORF">HNQ53_000259</name>
</gene>
<evidence type="ECO:0000256" key="6">
    <source>
        <dbReference type="ARBA" id="ARBA00022777"/>
    </source>
</evidence>
<dbReference type="GO" id="GO:0036431">
    <property type="term" value="F:dCMP kinase activity"/>
    <property type="evidence" value="ECO:0007669"/>
    <property type="project" value="InterPro"/>
</dbReference>
<evidence type="ECO:0000256" key="1">
    <source>
        <dbReference type="ARBA" id="ARBA00004496"/>
    </source>
</evidence>
<keyword evidence="14" id="KW-1185">Reference proteome</keyword>
<dbReference type="InterPro" id="IPR003136">
    <property type="entry name" value="Cytidylate_kin"/>
</dbReference>
<dbReference type="Proteomes" id="UP000563601">
    <property type="component" value="Unassembled WGS sequence"/>
</dbReference>
<dbReference type="EMBL" id="CP047491">
    <property type="protein sequence ID" value="QHQ39407.1"/>
    <property type="molecule type" value="Genomic_DNA"/>
</dbReference>
<name>A0A6P1TBL9_9GAMM</name>
<dbReference type="NCBIfam" id="TIGR00017">
    <property type="entry name" value="cmk"/>
    <property type="match status" value="1"/>
</dbReference>
<dbReference type="PANTHER" id="PTHR21299">
    <property type="entry name" value="CYTIDYLATE KINASE/PANTOATE-BETA-ALANINE LIGASE"/>
    <property type="match status" value="1"/>
</dbReference>
<dbReference type="PANTHER" id="PTHR21299:SF2">
    <property type="entry name" value="CYTIDYLATE KINASE"/>
    <property type="match status" value="1"/>
</dbReference>
<evidence type="ECO:0000313" key="14">
    <source>
        <dbReference type="Proteomes" id="UP000464675"/>
    </source>
</evidence>
<keyword evidence="5 10" id="KW-0547">Nucleotide-binding</keyword>
<dbReference type="Proteomes" id="UP000464675">
    <property type="component" value="Chromosome"/>
</dbReference>
<reference evidence="13 14" key="1">
    <citation type="submission" date="2020-01" db="EMBL/GenBank/DDBJ databases">
        <title>The possibility of degradation of plastic by Microbulbifer hydrolyticus IRE-31.</title>
        <authorList>
            <person name="Liu L."/>
        </authorList>
    </citation>
    <scope>NUCLEOTIDE SEQUENCE [LARGE SCALE GENOMIC DNA]</scope>
    <source>
        <strain evidence="13 14">IRE-31</strain>
    </source>
</reference>
<dbReference type="RefSeq" id="WP_161858725.1">
    <property type="nucleotide sequence ID" value="NZ_CP047491.1"/>
</dbReference>
<evidence type="ECO:0000256" key="7">
    <source>
        <dbReference type="ARBA" id="ARBA00022840"/>
    </source>
</evidence>
<dbReference type="GO" id="GO:0015949">
    <property type="term" value="P:nucleobase-containing small molecule interconversion"/>
    <property type="evidence" value="ECO:0007669"/>
    <property type="project" value="TreeGrafter"/>
</dbReference>
<dbReference type="SUPFAM" id="SSF52540">
    <property type="entry name" value="P-loop containing nucleoside triphosphate hydrolases"/>
    <property type="match status" value="1"/>
</dbReference>
<comment type="subcellular location">
    <subcellularLocation>
        <location evidence="1 10">Cytoplasm</location>
    </subcellularLocation>
</comment>
<reference evidence="12 15" key="2">
    <citation type="submission" date="2020-08" db="EMBL/GenBank/DDBJ databases">
        <title>Genomic Encyclopedia of Type Strains, Phase IV (KMG-IV): sequencing the most valuable type-strain genomes for metagenomic binning, comparative biology and taxonomic classification.</title>
        <authorList>
            <person name="Goeker M."/>
        </authorList>
    </citation>
    <scope>NUCLEOTIDE SEQUENCE [LARGE SCALE GENOMIC DNA]</scope>
    <source>
        <strain evidence="12 15">DSM 11525</strain>
    </source>
</reference>
<dbReference type="AlphaFoldDB" id="A0A6P1TBL9"/>
<protein>
    <recommendedName>
        <fullName evidence="10">Cytidylate kinase</fullName>
        <shortName evidence="10">CK</shortName>
        <ecNumber evidence="10">2.7.4.25</ecNumber>
    </recommendedName>
    <alternativeName>
        <fullName evidence="10">Cytidine monophosphate kinase</fullName>
        <shortName evidence="10">CMP kinase</shortName>
    </alternativeName>
</protein>
<dbReference type="GO" id="GO:0005829">
    <property type="term" value="C:cytosol"/>
    <property type="evidence" value="ECO:0007669"/>
    <property type="project" value="TreeGrafter"/>
</dbReference>
<keyword evidence="4 10" id="KW-0808">Transferase</keyword>
<dbReference type="InterPro" id="IPR011994">
    <property type="entry name" value="Cytidylate_kinase_dom"/>
</dbReference>
<dbReference type="HAMAP" id="MF_00238">
    <property type="entry name" value="Cytidyl_kinase_type1"/>
    <property type="match status" value="1"/>
</dbReference>
<dbReference type="EC" id="2.7.4.25" evidence="10"/>
<organism evidence="12 15">
    <name type="scientific">Microbulbifer hydrolyticus</name>
    <dbReference type="NCBI Taxonomy" id="48074"/>
    <lineage>
        <taxon>Bacteria</taxon>
        <taxon>Pseudomonadati</taxon>
        <taxon>Pseudomonadota</taxon>
        <taxon>Gammaproteobacteria</taxon>
        <taxon>Cellvibrionales</taxon>
        <taxon>Microbulbiferaceae</taxon>
        <taxon>Microbulbifer</taxon>
    </lineage>
</organism>
<dbReference type="FunFam" id="3.40.50.300:FF:000262">
    <property type="entry name" value="Cytidylate kinase"/>
    <property type="match status" value="1"/>
</dbReference>
<dbReference type="EMBL" id="JACHHR010000001">
    <property type="protein sequence ID" value="MBB5210071.1"/>
    <property type="molecule type" value="Genomic_DNA"/>
</dbReference>
<evidence type="ECO:0000256" key="3">
    <source>
        <dbReference type="ARBA" id="ARBA00022490"/>
    </source>
</evidence>
<feature type="domain" description="Cytidylate kinase" evidence="11">
    <location>
        <begin position="19"/>
        <end position="232"/>
    </location>
</feature>
<keyword evidence="7 10" id="KW-0067">ATP-binding</keyword>
<feature type="binding site" evidence="10">
    <location>
        <begin position="23"/>
        <end position="31"/>
    </location>
    <ligand>
        <name>ATP</name>
        <dbReference type="ChEBI" id="CHEBI:30616"/>
    </ligand>
</feature>
<evidence type="ECO:0000256" key="8">
    <source>
        <dbReference type="ARBA" id="ARBA00047615"/>
    </source>
</evidence>
<evidence type="ECO:0000313" key="12">
    <source>
        <dbReference type="EMBL" id="MBB5210071.1"/>
    </source>
</evidence>
<evidence type="ECO:0000313" key="13">
    <source>
        <dbReference type="EMBL" id="QHQ39407.1"/>
    </source>
</evidence>
<dbReference type="CDD" id="cd02020">
    <property type="entry name" value="CMPK"/>
    <property type="match status" value="1"/>
</dbReference>
<keyword evidence="3 10" id="KW-0963">Cytoplasm</keyword>
<evidence type="ECO:0000313" key="15">
    <source>
        <dbReference type="Proteomes" id="UP000563601"/>
    </source>
</evidence>
<dbReference type="GO" id="GO:0005524">
    <property type="term" value="F:ATP binding"/>
    <property type="evidence" value="ECO:0007669"/>
    <property type="project" value="UniProtKB-UniRule"/>
</dbReference>
<dbReference type="OrthoDB" id="9807434at2"/>
<comment type="catalytic activity">
    <reaction evidence="9 10">
        <text>CMP + ATP = CDP + ADP</text>
        <dbReference type="Rhea" id="RHEA:11600"/>
        <dbReference type="ChEBI" id="CHEBI:30616"/>
        <dbReference type="ChEBI" id="CHEBI:58069"/>
        <dbReference type="ChEBI" id="CHEBI:60377"/>
        <dbReference type="ChEBI" id="CHEBI:456216"/>
        <dbReference type="EC" id="2.7.4.25"/>
    </reaction>
</comment>
<sequence length="236" mass="25262">MTQAITHAASPEAGKAPVVTIDGPSGSGKGTIAKLLADKLGYALLDSGALYRLTALAALNADVDLADEARLAEIAGNLDIRFAVANGEVAAVLEGKDVSRDIRMERVSMAASKVAAIPAVREALLQRQRDFRSPPGLVADGRDMGTTVFPDAPVKIFLTASAEERAQRRFDQLQRRGVSVSLRDLLEDIRARDDRDMNRTASPLAPAEDAVVLDSTDIGINDVLQKVLDLVHERIQ</sequence>
<evidence type="ECO:0000259" key="11">
    <source>
        <dbReference type="Pfam" id="PF02224"/>
    </source>
</evidence>
<evidence type="ECO:0000256" key="10">
    <source>
        <dbReference type="HAMAP-Rule" id="MF_00238"/>
    </source>
</evidence>
<keyword evidence="6 10" id="KW-0418">Kinase</keyword>
<evidence type="ECO:0000256" key="9">
    <source>
        <dbReference type="ARBA" id="ARBA00048478"/>
    </source>
</evidence>
<dbReference type="InterPro" id="IPR027417">
    <property type="entry name" value="P-loop_NTPase"/>
</dbReference>
<accession>A0A6P1TBL9</accession>
<dbReference type="Pfam" id="PF02224">
    <property type="entry name" value="Cytidylate_kin"/>
    <property type="match status" value="1"/>
</dbReference>
<comment type="catalytic activity">
    <reaction evidence="8 10">
        <text>dCMP + ATP = dCDP + ADP</text>
        <dbReference type="Rhea" id="RHEA:25094"/>
        <dbReference type="ChEBI" id="CHEBI:30616"/>
        <dbReference type="ChEBI" id="CHEBI:57566"/>
        <dbReference type="ChEBI" id="CHEBI:58593"/>
        <dbReference type="ChEBI" id="CHEBI:456216"/>
        <dbReference type="EC" id="2.7.4.25"/>
    </reaction>
</comment>
<evidence type="ECO:0000256" key="2">
    <source>
        <dbReference type="ARBA" id="ARBA00009427"/>
    </source>
</evidence>
<evidence type="ECO:0000256" key="5">
    <source>
        <dbReference type="ARBA" id="ARBA00022741"/>
    </source>
</evidence>
<dbReference type="GO" id="GO:0006220">
    <property type="term" value="P:pyrimidine nucleotide metabolic process"/>
    <property type="evidence" value="ECO:0007669"/>
    <property type="project" value="UniProtKB-UniRule"/>
</dbReference>
<comment type="similarity">
    <text evidence="2 10">Belongs to the cytidylate kinase family. Type 1 subfamily.</text>
</comment>
<evidence type="ECO:0000256" key="4">
    <source>
        <dbReference type="ARBA" id="ARBA00022679"/>
    </source>
</evidence>
<proteinExistence type="inferred from homology"/>